<dbReference type="Pfam" id="PF21082">
    <property type="entry name" value="MS_channel_3rd"/>
    <property type="match status" value="1"/>
</dbReference>
<accession>A0A109RPB9</accession>
<evidence type="ECO:0000256" key="2">
    <source>
        <dbReference type="ARBA" id="ARBA00008017"/>
    </source>
</evidence>
<dbReference type="GO" id="GO:0005886">
    <property type="term" value="C:plasma membrane"/>
    <property type="evidence" value="ECO:0007669"/>
    <property type="project" value="UniProtKB-SubCell"/>
</dbReference>
<keyword evidence="12" id="KW-1185">Reference proteome</keyword>
<evidence type="ECO:0000259" key="9">
    <source>
        <dbReference type="Pfam" id="PF21082"/>
    </source>
</evidence>
<feature type="transmembrane region" description="Helical" evidence="7">
    <location>
        <begin position="20"/>
        <end position="39"/>
    </location>
</feature>
<organism evidence="11 12">
    <name type="scientific">Lutibacter profundi</name>
    <dbReference type="NCBI Taxonomy" id="1622118"/>
    <lineage>
        <taxon>Bacteria</taxon>
        <taxon>Pseudomonadati</taxon>
        <taxon>Bacteroidota</taxon>
        <taxon>Flavobacteriia</taxon>
        <taxon>Flavobacteriales</taxon>
        <taxon>Flavobacteriaceae</taxon>
        <taxon>Lutibacter</taxon>
    </lineage>
</organism>
<evidence type="ECO:0000313" key="11">
    <source>
        <dbReference type="EMBL" id="AMC12101.1"/>
    </source>
</evidence>
<dbReference type="PANTHER" id="PTHR30347">
    <property type="entry name" value="POTASSIUM CHANNEL RELATED"/>
    <property type="match status" value="1"/>
</dbReference>
<feature type="domain" description="Mechanosensitive ion channel MscS C-terminal" evidence="9">
    <location>
        <begin position="181"/>
        <end position="262"/>
    </location>
</feature>
<dbReference type="SUPFAM" id="SSF50182">
    <property type="entry name" value="Sm-like ribonucleoproteins"/>
    <property type="match status" value="1"/>
</dbReference>
<dbReference type="EMBL" id="CP013355">
    <property type="protein sequence ID" value="AMC12101.1"/>
    <property type="molecule type" value="Genomic_DNA"/>
</dbReference>
<feature type="transmembrane region" description="Helical" evidence="7">
    <location>
        <begin position="85"/>
        <end position="107"/>
    </location>
</feature>
<dbReference type="Gene3D" id="2.30.30.60">
    <property type="match status" value="1"/>
</dbReference>
<dbReference type="InterPro" id="IPR011066">
    <property type="entry name" value="MscS_channel_C_sf"/>
</dbReference>
<dbReference type="PATRIC" id="fig|1622118.3.peg.2643"/>
<dbReference type="PANTHER" id="PTHR30347:SF1">
    <property type="entry name" value="MECHANOSENSITIVE CHANNEL MSCK"/>
    <property type="match status" value="1"/>
</dbReference>
<protein>
    <submittedName>
        <fullName evidence="11">Mechanosensitive ion channel protein MscS</fullName>
    </submittedName>
</protein>
<dbReference type="Gene3D" id="1.10.287.1260">
    <property type="match status" value="1"/>
</dbReference>
<reference evidence="12" key="1">
    <citation type="submission" date="2015-12" db="EMBL/GenBank/DDBJ databases">
        <title>Complete genome sequence of Lutibacter profundus strain LP1.</title>
        <authorList>
            <person name="Wissuwa J."/>
            <person name="Le Moine Bauer S."/>
            <person name="Stokke R."/>
            <person name="Dahle H."/>
            <person name="Steen I.H."/>
        </authorList>
    </citation>
    <scope>NUCLEOTIDE SEQUENCE [LARGE SCALE GENOMIC DNA]</scope>
    <source>
        <strain evidence="12">LP1</strain>
    </source>
</reference>
<feature type="domain" description="Mechanosensitive ion channel MscS" evidence="8">
    <location>
        <begin position="105"/>
        <end position="171"/>
    </location>
</feature>
<dbReference type="Proteomes" id="UP000059672">
    <property type="component" value="Chromosome"/>
</dbReference>
<feature type="transmembrane region" description="Helical" evidence="7">
    <location>
        <begin position="60"/>
        <end position="79"/>
    </location>
</feature>
<feature type="domain" description="Mechanosensitive ion channel transmembrane helices 2/3" evidence="10">
    <location>
        <begin position="65"/>
        <end position="104"/>
    </location>
</feature>
<dbReference type="GO" id="GO:0008381">
    <property type="term" value="F:mechanosensitive monoatomic ion channel activity"/>
    <property type="evidence" value="ECO:0007669"/>
    <property type="project" value="UniProtKB-ARBA"/>
</dbReference>
<dbReference type="InterPro" id="IPR049142">
    <property type="entry name" value="MS_channel_1st"/>
</dbReference>
<dbReference type="InterPro" id="IPR052702">
    <property type="entry name" value="MscS-like_channel"/>
</dbReference>
<gene>
    <name evidence="11" type="ORF">Lupro_12890</name>
</gene>
<keyword evidence="5 7" id="KW-1133">Transmembrane helix</keyword>
<evidence type="ECO:0000313" key="12">
    <source>
        <dbReference type="Proteomes" id="UP000059672"/>
    </source>
</evidence>
<keyword evidence="3" id="KW-1003">Cell membrane</keyword>
<evidence type="ECO:0000259" key="10">
    <source>
        <dbReference type="Pfam" id="PF21088"/>
    </source>
</evidence>
<proteinExistence type="inferred from homology"/>
<evidence type="ECO:0000256" key="1">
    <source>
        <dbReference type="ARBA" id="ARBA00004651"/>
    </source>
</evidence>
<sequence length="276" mass="31524">MEVINNILNFTINFSDKIQITIKGVLLLITIFFATSFFLKVIRKIVSRRLEEEDKDKFKAIFSFLKYFIYVLVIIIALDSLGVKIGVLLTSSAALLVGLGLGLQTLFQDIISGIFMLLDKTIHINDIIEVDGKVGKVFEINLRTTRAMTVDDKVIIMPNHIFLASSLYNWTQNGQLIIESVDVGVAYGSDVEKVKELLLETGIEHPKVINNKNLDVLFMDFGESALQFRLRFSTKDSFSLFKIKSDLRFLIDTKFRENNIQIPFPQRDVHLIQKKE</sequence>
<evidence type="ECO:0000256" key="5">
    <source>
        <dbReference type="ARBA" id="ARBA00022989"/>
    </source>
</evidence>
<dbReference type="InterPro" id="IPR006685">
    <property type="entry name" value="MscS_channel_2nd"/>
</dbReference>
<dbReference type="Gene3D" id="3.30.70.100">
    <property type="match status" value="1"/>
</dbReference>
<dbReference type="SUPFAM" id="SSF82861">
    <property type="entry name" value="Mechanosensitive channel protein MscS (YggB), transmembrane region"/>
    <property type="match status" value="1"/>
</dbReference>
<dbReference type="Pfam" id="PF21088">
    <property type="entry name" value="MS_channel_1st"/>
    <property type="match status" value="1"/>
</dbReference>
<keyword evidence="4 7" id="KW-0812">Transmembrane</keyword>
<comment type="similarity">
    <text evidence="2">Belongs to the MscS (TC 1.A.23) family.</text>
</comment>
<evidence type="ECO:0000256" key="7">
    <source>
        <dbReference type="SAM" id="Phobius"/>
    </source>
</evidence>
<keyword evidence="6 7" id="KW-0472">Membrane</keyword>
<dbReference type="RefSeq" id="WP_068211174.1">
    <property type="nucleotide sequence ID" value="NZ_CP013355.1"/>
</dbReference>
<evidence type="ECO:0000256" key="3">
    <source>
        <dbReference type="ARBA" id="ARBA00022475"/>
    </source>
</evidence>
<dbReference type="SUPFAM" id="SSF82689">
    <property type="entry name" value="Mechanosensitive channel protein MscS (YggB), C-terminal domain"/>
    <property type="match status" value="1"/>
</dbReference>
<comment type="subcellular location">
    <subcellularLocation>
        <location evidence="1">Cell membrane</location>
        <topology evidence="1">Multi-pass membrane protein</topology>
    </subcellularLocation>
</comment>
<dbReference type="InterPro" id="IPR049278">
    <property type="entry name" value="MS_channel_C"/>
</dbReference>
<evidence type="ECO:0000259" key="8">
    <source>
        <dbReference type="Pfam" id="PF00924"/>
    </source>
</evidence>
<name>A0A109RPB9_9FLAO</name>
<reference evidence="11 12" key="2">
    <citation type="journal article" date="2016" name="Int. J. Syst. Evol. Microbiol.">
        <title>Lutibacter profundi sp. nov., isolated from a deep-sea hydrothermal system on the Arctic Mid-Ocean Ridge and emended description of the genus Lutibacter.</title>
        <authorList>
            <person name="Le Moine Bauer S."/>
            <person name="Roalkvam I."/>
            <person name="Steen I.H."/>
            <person name="Dahle H."/>
        </authorList>
    </citation>
    <scope>NUCLEOTIDE SEQUENCE [LARGE SCALE GENOMIC DNA]</scope>
    <source>
        <strain evidence="11 12">LP1</strain>
    </source>
</reference>
<dbReference type="InterPro" id="IPR010920">
    <property type="entry name" value="LSM_dom_sf"/>
</dbReference>
<dbReference type="InterPro" id="IPR023408">
    <property type="entry name" value="MscS_beta-dom_sf"/>
</dbReference>
<dbReference type="STRING" id="1622118.Lupro_12890"/>
<dbReference type="KEGG" id="lut:Lupro_12890"/>
<dbReference type="OrthoDB" id="9809206at2"/>
<evidence type="ECO:0000256" key="6">
    <source>
        <dbReference type="ARBA" id="ARBA00023136"/>
    </source>
</evidence>
<evidence type="ECO:0000256" key="4">
    <source>
        <dbReference type="ARBA" id="ARBA00022692"/>
    </source>
</evidence>
<dbReference type="InterPro" id="IPR011014">
    <property type="entry name" value="MscS_channel_TM-2"/>
</dbReference>
<dbReference type="AlphaFoldDB" id="A0A109RPB9"/>
<dbReference type="Pfam" id="PF00924">
    <property type="entry name" value="MS_channel_2nd"/>
    <property type="match status" value="1"/>
</dbReference>